<name>A0A1Y2CYH7_9FUNG</name>
<feature type="non-terminal residue" evidence="6">
    <location>
        <position position="1"/>
    </location>
</feature>
<dbReference type="STRING" id="329046.A0A1Y2CYH7"/>
<dbReference type="EMBL" id="MCGO01000004">
    <property type="protein sequence ID" value="ORY52101.1"/>
    <property type="molecule type" value="Genomic_DNA"/>
</dbReference>
<gene>
    <name evidence="6" type="ORF">BCR33DRAFT_655770</name>
</gene>
<reference evidence="6 7" key="1">
    <citation type="submission" date="2016-07" db="EMBL/GenBank/DDBJ databases">
        <title>Pervasive Adenine N6-methylation of Active Genes in Fungi.</title>
        <authorList>
            <consortium name="DOE Joint Genome Institute"/>
            <person name="Mondo S.J."/>
            <person name="Dannebaum R.O."/>
            <person name="Kuo R.C."/>
            <person name="Labutti K."/>
            <person name="Haridas S."/>
            <person name="Kuo A."/>
            <person name="Salamov A."/>
            <person name="Ahrendt S.R."/>
            <person name="Lipzen A."/>
            <person name="Sullivan W."/>
            <person name="Andreopoulos W.B."/>
            <person name="Clum A."/>
            <person name="Lindquist E."/>
            <person name="Daum C."/>
            <person name="Ramamoorthy G.K."/>
            <person name="Gryganskyi A."/>
            <person name="Culley D."/>
            <person name="Magnuson J.K."/>
            <person name="James T.Y."/>
            <person name="O'Malley M.A."/>
            <person name="Stajich J.E."/>
            <person name="Spatafora J.W."/>
            <person name="Visel A."/>
            <person name="Grigoriev I.V."/>
        </authorList>
    </citation>
    <scope>NUCLEOTIDE SEQUENCE [LARGE SCALE GENOMIC DNA]</scope>
    <source>
        <strain evidence="6 7">JEL800</strain>
    </source>
</reference>
<dbReference type="OrthoDB" id="10263513at2759"/>
<dbReference type="FunFam" id="3.30.63.20:FF:000001">
    <property type="entry name" value="40S ribosomal protein S25"/>
    <property type="match status" value="1"/>
</dbReference>
<dbReference type="Gene3D" id="3.30.63.20">
    <property type="match status" value="1"/>
</dbReference>
<dbReference type="GO" id="GO:1990904">
    <property type="term" value="C:ribonucleoprotein complex"/>
    <property type="evidence" value="ECO:0007669"/>
    <property type="project" value="UniProtKB-KW"/>
</dbReference>
<sequence length="130" mass="14445">KQDKASKVAKALAGGKAKKKKWSKGRTKDKANNAVLFDKLTFDKLYKEVPTYKLITPSVLVDRLKINGSLARVALRDLAAKGLIKPVSIHKKQLVYTRATKEEEAAPVVAAEKVDKKKAKKQAEEDEEDE</sequence>
<keyword evidence="7" id="KW-1185">Reference proteome</keyword>
<evidence type="ECO:0000256" key="2">
    <source>
        <dbReference type="ARBA" id="ARBA00022980"/>
    </source>
</evidence>
<dbReference type="AlphaFoldDB" id="A0A1Y2CYH7"/>
<evidence type="ECO:0000256" key="3">
    <source>
        <dbReference type="ARBA" id="ARBA00023274"/>
    </source>
</evidence>
<dbReference type="GO" id="GO:0005840">
    <property type="term" value="C:ribosome"/>
    <property type="evidence" value="ECO:0007669"/>
    <property type="project" value="UniProtKB-KW"/>
</dbReference>
<evidence type="ECO:0000256" key="5">
    <source>
        <dbReference type="SAM" id="MobiDB-lite"/>
    </source>
</evidence>
<feature type="compositionally biased region" description="Basic residues" evidence="5">
    <location>
        <begin position="16"/>
        <end position="25"/>
    </location>
</feature>
<evidence type="ECO:0000256" key="4">
    <source>
        <dbReference type="RuleBase" id="RU366057"/>
    </source>
</evidence>
<dbReference type="Proteomes" id="UP000193642">
    <property type="component" value="Unassembled WGS sequence"/>
</dbReference>
<dbReference type="PANTHER" id="PTHR12850">
    <property type="entry name" value="40S RIBOSOMAL PROTEIN S25"/>
    <property type="match status" value="1"/>
</dbReference>
<evidence type="ECO:0000313" key="6">
    <source>
        <dbReference type="EMBL" id="ORY52101.1"/>
    </source>
</evidence>
<proteinExistence type="inferred from homology"/>
<evidence type="ECO:0000313" key="7">
    <source>
        <dbReference type="Proteomes" id="UP000193642"/>
    </source>
</evidence>
<dbReference type="Pfam" id="PF03297">
    <property type="entry name" value="Ribosomal_S25"/>
    <property type="match status" value="1"/>
</dbReference>
<accession>A0A1Y2CYH7</accession>
<feature type="region of interest" description="Disordered" evidence="5">
    <location>
        <begin position="101"/>
        <end position="130"/>
    </location>
</feature>
<keyword evidence="3 4" id="KW-0687">Ribonucleoprotein</keyword>
<evidence type="ECO:0000256" key="1">
    <source>
        <dbReference type="ARBA" id="ARBA00009106"/>
    </source>
</evidence>
<keyword evidence="2 4" id="KW-0689">Ribosomal protein</keyword>
<comment type="similarity">
    <text evidence="1 4">Belongs to the eukaryotic ribosomal protein eS25 family.</text>
</comment>
<dbReference type="InterPro" id="IPR004977">
    <property type="entry name" value="Ribosomal_eS25"/>
</dbReference>
<protein>
    <recommendedName>
        <fullName evidence="4">40S ribosomal protein S25</fullName>
    </recommendedName>
</protein>
<feature type="region of interest" description="Disordered" evidence="5">
    <location>
        <begin position="1"/>
        <end position="25"/>
    </location>
</feature>
<comment type="caution">
    <text evidence="6">The sequence shown here is derived from an EMBL/GenBank/DDBJ whole genome shotgun (WGS) entry which is preliminary data.</text>
</comment>
<organism evidence="6 7">
    <name type="scientific">Rhizoclosmatium globosum</name>
    <dbReference type="NCBI Taxonomy" id="329046"/>
    <lineage>
        <taxon>Eukaryota</taxon>
        <taxon>Fungi</taxon>
        <taxon>Fungi incertae sedis</taxon>
        <taxon>Chytridiomycota</taxon>
        <taxon>Chytridiomycota incertae sedis</taxon>
        <taxon>Chytridiomycetes</taxon>
        <taxon>Chytridiales</taxon>
        <taxon>Chytriomycetaceae</taxon>
        <taxon>Rhizoclosmatium</taxon>
    </lineage>
</organism>